<gene>
    <name evidence="5" type="ORF">OE88DRAFT_1638854</name>
</gene>
<dbReference type="InterPro" id="IPR050309">
    <property type="entry name" value="Type-B_Carboxylest/Lipase"/>
</dbReference>
<evidence type="ECO:0000256" key="2">
    <source>
        <dbReference type="ARBA" id="ARBA00022801"/>
    </source>
</evidence>
<dbReference type="InterPro" id="IPR002018">
    <property type="entry name" value="CarbesteraseB"/>
</dbReference>
<evidence type="ECO:0000256" key="3">
    <source>
        <dbReference type="RuleBase" id="RU361235"/>
    </source>
</evidence>
<dbReference type="Pfam" id="PF00135">
    <property type="entry name" value="COesterase"/>
    <property type="match status" value="1"/>
</dbReference>
<evidence type="ECO:0000313" key="5">
    <source>
        <dbReference type="EMBL" id="TFK46105.1"/>
    </source>
</evidence>
<dbReference type="InterPro" id="IPR019826">
    <property type="entry name" value="Carboxylesterase_B_AS"/>
</dbReference>
<dbReference type="STRING" id="5364.A0A5C3MMZ5"/>
<dbReference type="EC" id="3.1.1.-" evidence="3"/>
<dbReference type="Gene3D" id="3.40.50.1820">
    <property type="entry name" value="alpha/beta hydrolase"/>
    <property type="match status" value="1"/>
</dbReference>
<dbReference type="Proteomes" id="UP000305948">
    <property type="component" value="Unassembled WGS sequence"/>
</dbReference>
<protein>
    <recommendedName>
        <fullName evidence="3">Carboxylic ester hydrolase</fullName>
        <ecNumber evidence="3">3.1.1.-</ecNumber>
    </recommendedName>
</protein>
<dbReference type="InterPro" id="IPR029058">
    <property type="entry name" value="AB_hydrolase_fold"/>
</dbReference>
<reference evidence="5 6" key="1">
    <citation type="journal article" date="2019" name="Nat. Ecol. Evol.">
        <title>Megaphylogeny resolves global patterns of mushroom evolution.</title>
        <authorList>
            <person name="Varga T."/>
            <person name="Krizsan K."/>
            <person name="Foldi C."/>
            <person name="Dima B."/>
            <person name="Sanchez-Garcia M."/>
            <person name="Sanchez-Ramirez S."/>
            <person name="Szollosi G.J."/>
            <person name="Szarkandi J.G."/>
            <person name="Papp V."/>
            <person name="Albert L."/>
            <person name="Andreopoulos W."/>
            <person name="Angelini C."/>
            <person name="Antonin V."/>
            <person name="Barry K.W."/>
            <person name="Bougher N.L."/>
            <person name="Buchanan P."/>
            <person name="Buyck B."/>
            <person name="Bense V."/>
            <person name="Catcheside P."/>
            <person name="Chovatia M."/>
            <person name="Cooper J."/>
            <person name="Damon W."/>
            <person name="Desjardin D."/>
            <person name="Finy P."/>
            <person name="Geml J."/>
            <person name="Haridas S."/>
            <person name="Hughes K."/>
            <person name="Justo A."/>
            <person name="Karasinski D."/>
            <person name="Kautmanova I."/>
            <person name="Kiss B."/>
            <person name="Kocsube S."/>
            <person name="Kotiranta H."/>
            <person name="LaButti K.M."/>
            <person name="Lechner B.E."/>
            <person name="Liimatainen K."/>
            <person name="Lipzen A."/>
            <person name="Lukacs Z."/>
            <person name="Mihaltcheva S."/>
            <person name="Morgado L.N."/>
            <person name="Niskanen T."/>
            <person name="Noordeloos M.E."/>
            <person name="Ohm R.A."/>
            <person name="Ortiz-Santana B."/>
            <person name="Ovrebo C."/>
            <person name="Racz N."/>
            <person name="Riley R."/>
            <person name="Savchenko A."/>
            <person name="Shiryaev A."/>
            <person name="Soop K."/>
            <person name="Spirin V."/>
            <person name="Szebenyi C."/>
            <person name="Tomsovsky M."/>
            <person name="Tulloss R.E."/>
            <person name="Uehling J."/>
            <person name="Grigoriev I.V."/>
            <person name="Vagvolgyi C."/>
            <person name="Papp T."/>
            <person name="Martin F.M."/>
            <person name="Miettinen O."/>
            <person name="Hibbett D.S."/>
            <person name="Nagy L.G."/>
        </authorList>
    </citation>
    <scope>NUCLEOTIDE SEQUENCE [LARGE SCALE GENOMIC DNA]</scope>
    <source>
        <strain evidence="5 6">OMC1185</strain>
    </source>
</reference>
<name>A0A5C3MMZ5_9AGAM</name>
<feature type="domain" description="Carboxylesterase type B" evidence="4">
    <location>
        <begin position="29"/>
        <end position="518"/>
    </location>
</feature>
<sequence length="545" mass="58452">MLSAALFYGAFVLSLLGLVGGVPTSDTSSLVVETTSGTFQGASTPNGTEKWLGISYAQPPVGASRFKAPVPITSPASGIVNATSFGLVCPQVPSANLGATMGEDCLNLNIWRPANTSNDAGLPVLVWFYGGAYMSGAASSPSFDPTRIIQRSLVTEQPVIFVSFNYRLNTFGFLASQYVAPEDLNAGLLDQRAALVFIQQNIAAFGGDPNKVTIWGQSAGAGGVATHLLYPANETLFRAAIMDSNTGPYKSSPFAFQYDEPGKPYARLLDATGCSPGPSSFGCLQAVPYETLLNISNAMVSATLNSQLWQPAVGPPGSLIPVRASTKMIFGDFLHVPILAGTNMNEGTLFSESLYGVNVSSSQETAALNTFIGQLVLDNRTLTPDVLGTIDALYPANDGSLGGVHHTGDSLFDRAEAYYTDDFFLSARRLLFENAAPVQPVFGYWFTEFIPGNNPVLGVYHGSELSLIFGPVPNPVETDFANIMTDHYITFINTLEPGPEWPQYDTADPTVLQLMRDNITILPDTWSLTSTDYFNSEYVLDEFEK</sequence>
<comment type="similarity">
    <text evidence="1 3">Belongs to the type-B carboxylesterase/lipase family.</text>
</comment>
<evidence type="ECO:0000313" key="6">
    <source>
        <dbReference type="Proteomes" id="UP000305948"/>
    </source>
</evidence>
<keyword evidence="3" id="KW-0732">Signal</keyword>
<keyword evidence="6" id="KW-1185">Reference proteome</keyword>
<dbReference type="AlphaFoldDB" id="A0A5C3MMZ5"/>
<organism evidence="5 6">
    <name type="scientific">Heliocybe sulcata</name>
    <dbReference type="NCBI Taxonomy" id="5364"/>
    <lineage>
        <taxon>Eukaryota</taxon>
        <taxon>Fungi</taxon>
        <taxon>Dikarya</taxon>
        <taxon>Basidiomycota</taxon>
        <taxon>Agaricomycotina</taxon>
        <taxon>Agaricomycetes</taxon>
        <taxon>Gloeophyllales</taxon>
        <taxon>Gloeophyllaceae</taxon>
        <taxon>Heliocybe</taxon>
    </lineage>
</organism>
<dbReference type="PANTHER" id="PTHR11559">
    <property type="entry name" value="CARBOXYLESTERASE"/>
    <property type="match status" value="1"/>
</dbReference>
<feature type="chain" id="PRO_5023157201" description="Carboxylic ester hydrolase" evidence="3">
    <location>
        <begin position="22"/>
        <end position="545"/>
    </location>
</feature>
<keyword evidence="2 3" id="KW-0378">Hydrolase</keyword>
<dbReference type="GO" id="GO:0016787">
    <property type="term" value="F:hydrolase activity"/>
    <property type="evidence" value="ECO:0007669"/>
    <property type="project" value="UniProtKB-KW"/>
</dbReference>
<evidence type="ECO:0000256" key="1">
    <source>
        <dbReference type="ARBA" id="ARBA00005964"/>
    </source>
</evidence>
<dbReference type="SUPFAM" id="SSF53474">
    <property type="entry name" value="alpha/beta-Hydrolases"/>
    <property type="match status" value="1"/>
</dbReference>
<dbReference type="PROSITE" id="PS00122">
    <property type="entry name" value="CARBOXYLESTERASE_B_1"/>
    <property type="match status" value="1"/>
</dbReference>
<evidence type="ECO:0000259" key="4">
    <source>
        <dbReference type="Pfam" id="PF00135"/>
    </source>
</evidence>
<dbReference type="EMBL" id="ML213533">
    <property type="protein sequence ID" value="TFK46105.1"/>
    <property type="molecule type" value="Genomic_DNA"/>
</dbReference>
<feature type="signal peptide" evidence="3">
    <location>
        <begin position="1"/>
        <end position="21"/>
    </location>
</feature>
<dbReference type="OrthoDB" id="408631at2759"/>
<proteinExistence type="inferred from homology"/>
<accession>A0A5C3MMZ5</accession>